<dbReference type="GO" id="GO:0016874">
    <property type="term" value="F:ligase activity"/>
    <property type="evidence" value="ECO:0007669"/>
    <property type="project" value="UniProtKB-KW"/>
</dbReference>
<evidence type="ECO:0000259" key="1">
    <source>
        <dbReference type="PROSITE" id="PS50172"/>
    </source>
</evidence>
<protein>
    <submittedName>
        <fullName evidence="2">NAD-dependent DNA ligase</fullName>
    </submittedName>
</protein>
<proteinExistence type="predicted"/>
<feature type="non-terminal residue" evidence="2">
    <location>
        <position position="297"/>
    </location>
</feature>
<accession>A0A1F5V654</accession>
<dbReference type="SUPFAM" id="SSF52113">
    <property type="entry name" value="BRCT domain"/>
    <property type="match status" value="1"/>
</dbReference>
<name>A0A1F5V654_9BACT</name>
<feature type="domain" description="BRCT" evidence="1">
    <location>
        <begin position="208"/>
        <end position="297"/>
    </location>
</feature>
<gene>
    <name evidence="2" type="ORF">A2Y62_04510</name>
</gene>
<dbReference type="Proteomes" id="UP000178943">
    <property type="component" value="Unassembled WGS sequence"/>
</dbReference>
<dbReference type="STRING" id="1817863.A2Y62_04510"/>
<dbReference type="PROSITE" id="PS50172">
    <property type="entry name" value="BRCT"/>
    <property type="match status" value="1"/>
</dbReference>
<keyword evidence="2" id="KW-0436">Ligase</keyword>
<sequence length="297" mass="34229">MDREELHRIRKYTLKSEIDKAIHTLEGILKGILFDSIINKDEIDEIKTWCGKYYDLANRQPFKDLYHLLLSSIKDNKITEEEYNDLKWFCNKVNTGSVYYDIITSDIQRLEGIIHGILADGKINNDEIKSLEKWLFENEQLNSNYPYDEICSLVVGILTDGKIDEEEEKILTAYFSDFINLTDAAHLDPTLISEYKKTYKVSGICALAPEIIFKGNIFCFTGISQKVNRNTFAEIINKRGGIFKNNLIDSSNYLIIGADGNPCWAYSCYGRKVEKAMELRKTGSNILIIHENDFWDA</sequence>
<reference evidence="2 3" key="1">
    <citation type="journal article" date="2016" name="Nat. Commun.">
        <title>Thousands of microbial genomes shed light on interconnected biogeochemical processes in an aquifer system.</title>
        <authorList>
            <person name="Anantharaman K."/>
            <person name="Brown C.T."/>
            <person name="Hug L.A."/>
            <person name="Sharon I."/>
            <person name="Castelle C.J."/>
            <person name="Probst A.J."/>
            <person name="Thomas B.C."/>
            <person name="Singh A."/>
            <person name="Wilkins M.J."/>
            <person name="Karaoz U."/>
            <person name="Brodie E.L."/>
            <person name="Williams K.H."/>
            <person name="Hubbard S.S."/>
            <person name="Banfield J.F."/>
        </authorList>
    </citation>
    <scope>NUCLEOTIDE SEQUENCE [LARGE SCALE GENOMIC DNA]</scope>
</reference>
<evidence type="ECO:0000313" key="3">
    <source>
        <dbReference type="Proteomes" id="UP000178943"/>
    </source>
</evidence>
<organism evidence="2 3">
    <name type="scientific">Candidatus Fischerbacteria bacterium RBG_13_37_8</name>
    <dbReference type="NCBI Taxonomy" id="1817863"/>
    <lineage>
        <taxon>Bacteria</taxon>
        <taxon>Candidatus Fischeribacteriota</taxon>
    </lineage>
</organism>
<dbReference type="EMBL" id="MFGW01000227">
    <property type="protein sequence ID" value="OGF58919.1"/>
    <property type="molecule type" value="Genomic_DNA"/>
</dbReference>
<dbReference type="InterPro" id="IPR001357">
    <property type="entry name" value="BRCT_dom"/>
</dbReference>
<dbReference type="InterPro" id="IPR036420">
    <property type="entry name" value="BRCT_dom_sf"/>
</dbReference>
<comment type="caution">
    <text evidence="2">The sequence shown here is derived from an EMBL/GenBank/DDBJ whole genome shotgun (WGS) entry which is preliminary data.</text>
</comment>
<evidence type="ECO:0000313" key="2">
    <source>
        <dbReference type="EMBL" id="OGF58919.1"/>
    </source>
</evidence>
<dbReference type="CDD" id="cd17748">
    <property type="entry name" value="BRCT_DNA_ligase_like"/>
    <property type="match status" value="1"/>
</dbReference>
<dbReference type="AlphaFoldDB" id="A0A1F5V654"/>
<dbReference type="Gene3D" id="3.40.50.10190">
    <property type="entry name" value="BRCT domain"/>
    <property type="match status" value="1"/>
</dbReference>